<keyword evidence="2" id="KW-1133">Transmembrane helix</keyword>
<dbReference type="InterPro" id="IPR011990">
    <property type="entry name" value="TPR-like_helical_dom_sf"/>
</dbReference>
<dbReference type="Proteomes" id="UP000237381">
    <property type="component" value="Unassembled WGS sequence"/>
</dbReference>
<keyword evidence="2" id="KW-0472">Membrane</keyword>
<sequence length="805" mass="85711">MSTLDGQQEAPAGNAVAIEPADRESAFQQDPDEGATLQGKIRALISSRTRFTAADVECVAESAVEQAMSIEVCHTLDARVKSIDINGHFIPSRSPVDQRSDNPFKDAAAQIASRLHHAKESLGATLKRPGTAYNFASEGSLYLGHAGRFWSLDTCGGCSGRGKNRCSPCYGMGSTTCHSCSGSRETTCSSFGCLFGKKSCGNCHGTGSVTREVGYTTYITVTGSDGLSRNESRYQTRHETHPCTAYGCSYGKVTCGQCNGTARVQCATCRATGKLTCDYCQGKGNVTCSPCAGSGKTGSCAWTDVHGTPAYRLSFAGEVDPRAADIEAKLGLHGVASQTAGLTLTRLRLDHERNPQAITANYGASMRIAHLDALCNQRDYHLVAYGPSLEWLDLDNIVETLLRADLESLRNALVIASGEGIFATSVQTLANPLHQVTLSEINTEIVEATLAGEALDKLHVLTSAEYVTQVHDSMLAALRQIYTREAKRLAWRIPLVVAALGIGVGVLAGGRWAALASLASIPVAGLVFKSRVRSVLAKALGGKQQGERALSLIVKGRKHRLAQSLIGAPLAATAALLLLLPLHGLWGSPAAAADSIQPAVVPTPGENAQVMAAQALRRQGQFTQARALLRQQAQAGNAQAFGPYAVSLMYDDDHHSLTHETPQLRAQALEWAQRGVQANPADAVSLEAAGELLVSDWRHKPDVRNGLPMLNRAASLGNTDAMHLLGMLYGSGRFVAQDLSEARKWFAASANAGQAVDMYNLGLMDWYGYGMPQPDRPEAMRLWKQAAAQGEARAVRAVAQGHPPV</sequence>
<dbReference type="PANTHER" id="PTHR11102">
    <property type="entry name" value="SEL-1-LIKE PROTEIN"/>
    <property type="match status" value="1"/>
</dbReference>
<dbReference type="SUPFAM" id="SSF81901">
    <property type="entry name" value="HCP-like"/>
    <property type="match status" value="1"/>
</dbReference>
<reference evidence="3 4" key="1">
    <citation type="submission" date="2018-01" db="EMBL/GenBank/DDBJ databases">
        <title>Genomic Encyclopedia of Type Strains, Phase III (KMG-III): the genomes of soil and plant-associated and newly described type strains.</title>
        <authorList>
            <person name="Whitman W."/>
        </authorList>
    </citation>
    <scope>NUCLEOTIDE SEQUENCE [LARGE SCALE GENOMIC DNA]</scope>
    <source>
        <strain evidence="3 4">JCM 18070</strain>
    </source>
</reference>
<keyword evidence="4" id="KW-1185">Reference proteome</keyword>
<name>A0A2S4MA97_9BURK</name>
<dbReference type="AlphaFoldDB" id="A0A2S4MA97"/>
<dbReference type="EMBL" id="PQGA01000006">
    <property type="protein sequence ID" value="POR51662.1"/>
    <property type="molecule type" value="Genomic_DNA"/>
</dbReference>
<accession>A0A2S4MA97</accession>
<feature type="transmembrane region" description="Helical" evidence="2">
    <location>
        <begin position="489"/>
        <end position="506"/>
    </location>
</feature>
<dbReference type="RefSeq" id="WP_103704901.1">
    <property type="nucleotide sequence ID" value="NZ_PQGA01000006.1"/>
</dbReference>
<evidence type="ECO:0000256" key="1">
    <source>
        <dbReference type="SAM" id="MobiDB-lite"/>
    </source>
</evidence>
<dbReference type="InterPro" id="IPR006597">
    <property type="entry name" value="Sel1-like"/>
</dbReference>
<evidence type="ECO:0000313" key="4">
    <source>
        <dbReference type="Proteomes" id="UP000237381"/>
    </source>
</evidence>
<organism evidence="3 4">
    <name type="scientific">Paraburkholderia eburnea</name>
    <dbReference type="NCBI Taxonomy" id="1189126"/>
    <lineage>
        <taxon>Bacteria</taxon>
        <taxon>Pseudomonadati</taxon>
        <taxon>Pseudomonadota</taxon>
        <taxon>Betaproteobacteria</taxon>
        <taxon>Burkholderiales</taxon>
        <taxon>Burkholderiaceae</taxon>
        <taxon>Paraburkholderia</taxon>
    </lineage>
</organism>
<comment type="caution">
    <text evidence="3">The sequence shown here is derived from an EMBL/GenBank/DDBJ whole genome shotgun (WGS) entry which is preliminary data.</text>
</comment>
<proteinExistence type="predicted"/>
<dbReference type="PANTHER" id="PTHR11102:SF160">
    <property type="entry name" value="ERAD-ASSOCIATED E3 UBIQUITIN-PROTEIN LIGASE COMPONENT HRD3"/>
    <property type="match status" value="1"/>
</dbReference>
<dbReference type="Gene3D" id="1.25.40.10">
    <property type="entry name" value="Tetratricopeptide repeat domain"/>
    <property type="match status" value="1"/>
</dbReference>
<feature type="region of interest" description="Disordered" evidence="1">
    <location>
        <begin position="1"/>
        <end position="33"/>
    </location>
</feature>
<protein>
    <submittedName>
        <fullName evidence="3">TPR repeat protein</fullName>
    </submittedName>
</protein>
<evidence type="ECO:0000313" key="3">
    <source>
        <dbReference type="EMBL" id="POR51662.1"/>
    </source>
</evidence>
<dbReference type="OrthoDB" id="8696199at2"/>
<dbReference type="Pfam" id="PF08238">
    <property type="entry name" value="Sel1"/>
    <property type="match status" value="2"/>
</dbReference>
<gene>
    <name evidence="3" type="ORF">B0G62_106196</name>
</gene>
<keyword evidence="2" id="KW-0812">Transmembrane</keyword>
<dbReference type="SMART" id="SM00671">
    <property type="entry name" value="SEL1"/>
    <property type="match status" value="2"/>
</dbReference>
<evidence type="ECO:0000256" key="2">
    <source>
        <dbReference type="SAM" id="Phobius"/>
    </source>
</evidence>
<feature type="transmembrane region" description="Helical" evidence="2">
    <location>
        <begin position="565"/>
        <end position="586"/>
    </location>
</feature>
<dbReference type="InterPro" id="IPR050767">
    <property type="entry name" value="Sel1_AlgK"/>
</dbReference>